<evidence type="ECO:0000313" key="4">
    <source>
        <dbReference type="EMBL" id="KXP06436.1"/>
    </source>
</evidence>
<gene>
    <name evidence="4" type="ORF">AXK60_10110</name>
    <name evidence="3" type="ORF">AXK61_18250</name>
</gene>
<dbReference type="AlphaFoldDB" id="A0A138A7M2"/>
<organism evidence="4 5">
    <name type="scientific">Tsukamurella pseudospumae</name>
    <dbReference type="NCBI Taxonomy" id="239498"/>
    <lineage>
        <taxon>Bacteria</taxon>
        <taxon>Bacillati</taxon>
        <taxon>Actinomycetota</taxon>
        <taxon>Actinomycetes</taxon>
        <taxon>Mycobacteriales</taxon>
        <taxon>Tsukamurellaceae</taxon>
        <taxon>Tsukamurella</taxon>
    </lineage>
</organism>
<dbReference type="SUPFAM" id="SSF109854">
    <property type="entry name" value="DinB/YfiT-like putative metalloenzymes"/>
    <property type="match status" value="1"/>
</dbReference>
<feature type="domain" description="MDMPI C-terminal" evidence="1">
    <location>
        <begin position="145"/>
        <end position="240"/>
    </location>
</feature>
<dbReference type="InterPro" id="IPR017517">
    <property type="entry name" value="Maleyloyr_isom"/>
</dbReference>
<evidence type="ECO:0000259" key="1">
    <source>
        <dbReference type="Pfam" id="PF07398"/>
    </source>
</evidence>
<dbReference type="EMBL" id="LSRF01000056">
    <property type="protein sequence ID" value="KXP06436.1"/>
    <property type="molecule type" value="Genomic_DNA"/>
</dbReference>
<reference evidence="4" key="3">
    <citation type="submission" date="2016-02" db="EMBL/GenBank/DDBJ databases">
        <authorList>
            <person name="Teng J.L."/>
            <person name="Yang Y."/>
            <person name="Huang Y."/>
            <person name="Guo F."/>
            <person name="Wei W."/>
            <person name="Chen J.H."/>
            <person name="Wong S.Y."/>
            <person name="Lau S.K."/>
            <person name="Woo P.C."/>
        </authorList>
    </citation>
    <scope>NUCLEOTIDE SEQUENCE</scope>
    <source>
        <strain evidence="4">JCM 15929</strain>
    </source>
</reference>
<dbReference type="PANTHER" id="PTHR40758">
    <property type="entry name" value="CONSERVED PROTEIN"/>
    <property type="match status" value="1"/>
</dbReference>
<keyword evidence="6" id="KW-1185">Reference proteome</keyword>
<dbReference type="Pfam" id="PF07398">
    <property type="entry name" value="MDMPI_C"/>
    <property type="match status" value="1"/>
</dbReference>
<evidence type="ECO:0000313" key="6">
    <source>
        <dbReference type="Proteomes" id="UP000070409"/>
    </source>
</evidence>
<reference evidence="3 6" key="2">
    <citation type="submission" date="2016-02" db="EMBL/GenBank/DDBJ databases">
        <authorList>
            <person name="Teng J.L."/>
            <person name="Tang Y."/>
            <person name="Huang Y."/>
            <person name="Guo F."/>
            <person name="Wei W."/>
            <person name="Chen J.H."/>
            <person name="Wong S.Y."/>
            <person name="Lau S.K."/>
            <person name="Woo P.C."/>
        </authorList>
    </citation>
    <scope>NUCLEOTIDE SEQUENCE [LARGE SCALE GENOMIC DNA]</scope>
    <source>
        <strain evidence="3 6">JCM 13375</strain>
    </source>
</reference>
<dbReference type="OrthoDB" id="3671213at2"/>
<dbReference type="GO" id="GO:0005886">
    <property type="term" value="C:plasma membrane"/>
    <property type="evidence" value="ECO:0007669"/>
    <property type="project" value="TreeGrafter"/>
</dbReference>
<reference evidence="5" key="1">
    <citation type="submission" date="2016-02" db="EMBL/GenBank/DDBJ databases">
        <authorList>
            <person name="Wen L."/>
            <person name="He K."/>
            <person name="Yang H."/>
        </authorList>
    </citation>
    <scope>NUCLEOTIDE SEQUENCE [LARGE SCALE GENOMIC DNA]</scope>
    <source>
        <strain evidence="5">JCM 15929</strain>
    </source>
</reference>
<protein>
    <recommendedName>
        <fullName evidence="7">Mycothiol-dependent maleylpyruvate isomerase metal-binding domain-containing protein</fullName>
    </recommendedName>
</protein>
<dbReference type="NCBIfam" id="TIGR03083">
    <property type="entry name" value="maleylpyruvate isomerase family mycothiol-dependent enzyme"/>
    <property type="match status" value="1"/>
</dbReference>
<dbReference type="Proteomes" id="UP000070258">
    <property type="component" value="Unassembled WGS sequence"/>
</dbReference>
<comment type="caution">
    <text evidence="4">The sequence shown here is derived from an EMBL/GenBank/DDBJ whole genome shotgun (WGS) entry which is preliminary data.</text>
</comment>
<dbReference type="Gene3D" id="1.20.120.450">
    <property type="entry name" value="dinb family like domain"/>
    <property type="match status" value="1"/>
</dbReference>
<feature type="domain" description="Mycothiol-dependent maleylpyruvate isomerase metal-binding" evidence="2">
    <location>
        <begin position="16"/>
        <end position="131"/>
    </location>
</feature>
<evidence type="ECO:0000259" key="2">
    <source>
        <dbReference type="Pfam" id="PF11716"/>
    </source>
</evidence>
<proteinExistence type="predicted"/>
<dbReference type="InterPro" id="IPR034660">
    <property type="entry name" value="DinB/YfiT-like"/>
</dbReference>
<dbReference type="Pfam" id="PF11716">
    <property type="entry name" value="MDMPI_N"/>
    <property type="match status" value="1"/>
</dbReference>
<name>A0A138A7M2_9ACTN</name>
<dbReference type="Proteomes" id="UP000070409">
    <property type="component" value="Unassembled WGS sequence"/>
</dbReference>
<accession>A0A138A7M2</accession>
<sequence length="249" mass="27084">MTAPNDWLAAVERDGGVIAATPPDRLALDVPTCPGWTVHDLIVHLGGVHRWAATFLTEGPDSTNRFAPFEDDAPAGGAVTAWYRDRLDHLLAELRRHAPDAPARAFTGRATAGFWMRRQAHETAVHRWDLENSWNAALAVDSVLAGDGIEEWAQVFAGRFLARGPGLPDALVGRTVHVHGTDREDAEWTVTLGRESLALERGHAKGDAALRGTTSDLYLALWRRVPVADLETFGDRALVPALLDAVQVT</sequence>
<dbReference type="InterPro" id="IPR024344">
    <property type="entry name" value="MDMPI_metal-binding"/>
</dbReference>
<dbReference type="InterPro" id="IPR010872">
    <property type="entry name" value="MDMPI_C-term_domain"/>
</dbReference>
<dbReference type="PANTHER" id="PTHR40758:SF1">
    <property type="entry name" value="CONSERVED PROTEIN"/>
    <property type="match status" value="1"/>
</dbReference>
<evidence type="ECO:0008006" key="7">
    <source>
        <dbReference type="Google" id="ProtNLM"/>
    </source>
</evidence>
<evidence type="ECO:0000313" key="5">
    <source>
        <dbReference type="Proteomes" id="UP000070258"/>
    </source>
</evidence>
<dbReference type="RefSeq" id="WP_068572013.1">
    <property type="nucleotide sequence ID" value="NZ_LSRE01000010.1"/>
</dbReference>
<evidence type="ECO:0000313" key="3">
    <source>
        <dbReference type="EMBL" id="KXO99211.1"/>
    </source>
</evidence>
<dbReference type="GO" id="GO:0046872">
    <property type="term" value="F:metal ion binding"/>
    <property type="evidence" value="ECO:0007669"/>
    <property type="project" value="InterPro"/>
</dbReference>
<dbReference type="STRING" id="239498.AXK60_10110"/>
<dbReference type="EMBL" id="LSRE01000010">
    <property type="protein sequence ID" value="KXO99211.1"/>
    <property type="molecule type" value="Genomic_DNA"/>
</dbReference>